<dbReference type="Proteomes" id="UP000092460">
    <property type="component" value="Unassembled WGS sequence"/>
</dbReference>
<keyword evidence="1" id="KW-1133">Transmembrane helix</keyword>
<dbReference type="AlphaFoldDB" id="A0A1B0BKY7"/>
<protein>
    <submittedName>
        <fullName evidence="2">Uncharacterized protein</fullName>
    </submittedName>
</protein>
<evidence type="ECO:0000256" key="1">
    <source>
        <dbReference type="SAM" id="Phobius"/>
    </source>
</evidence>
<accession>A0A1B0BKY7</accession>
<dbReference type="VEuPathDB" id="VectorBase:GPPI033406"/>
<proteinExistence type="predicted"/>
<keyword evidence="1" id="KW-0472">Membrane</keyword>
<evidence type="ECO:0000313" key="3">
    <source>
        <dbReference type="Proteomes" id="UP000092460"/>
    </source>
</evidence>
<sequence length="114" mass="13325">MFPINTCVNLDMRSCYKPQLYGREELTQLILFYRLYFGSYSCNSIVFIVVTDVVVVAVVVIAHLHKFYPVLVNRPFPKLTECPINDLMQLKTMSFIRNNNFKEIIDVKNPKRGM</sequence>
<reference evidence="3" key="1">
    <citation type="submission" date="2015-01" db="EMBL/GenBank/DDBJ databases">
        <authorList>
            <person name="Aksoy S."/>
            <person name="Warren W."/>
            <person name="Wilson R.K."/>
        </authorList>
    </citation>
    <scope>NUCLEOTIDE SEQUENCE [LARGE SCALE GENOMIC DNA]</scope>
    <source>
        <strain evidence="3">IAEA</strain>
    </source>
</reference>
<keyword evidence="3" id="KW-1185">Reference proteome</keyword>
<evidence type="ECO:0000313" key="2">
    <source>
        <dbReference type="EnsemblMetazoa" id="GPPI033406-PA"/>
    </source>
</evidence>
<keyword evidence="1" id="KW-0812">Transmembrane</keyword>
<dbReference type="EMBL" id="JXJN01016123">
    <property type="status" value="NOT_ANNOTATED_CDS"/>
    <property type="molecule type" value="Genomic_DNA"/>
</dbReference>
<organism evidence="2 3">
    <name type="scientific">Glossina palpalis gambiensis</name>
    <dbReference type="NCBI Taxonomy" id="67801"/>
    <lineage>
        <taxon>Eukaryota</taxon>
        <taxon>Metazoa</taxon>
        <taxon>Ecdysozoa</taxon>
        <taxon>Arthropoda</taxon>
        <taxon>Hexapoda</taxon>
        <taxon>Insecta</taxon>
        <taxon>Pterygota</taxon>
        <taxon>Neoptera</taxon>
        <taxon>Endopterygota</taxon>
        <taxon>Diptera</taxon>
        <taxon>Brachycera</taxon>
        <taxon>Muscomorpha</taxon>
        <taxon>Hippoboscoidea</taxon>
        <taxon>Glossinidae</taxon>
        <taxon>Glossina</taxon>
    </lineage>
</organism>
<reference evidence="2" key="2">
    <citation type="submission" date="2020-05" db="UniProtKB">
        <authorList>
            <consortium name="EnsemblMetazoa"/>
        </authorList>
    </citation>
    <scope>IDENTIFICATION</scope>
    <source>
        <strain evidence="2">IAEA</strain>
    </source>
</reference>
<dbReference type="EnsemblMetazoa" id="GPPI033406-RA">
    <property type="protein sequence ID" value="GPPI033406-PA"/>
    <property type="gene ID" value="GPPI033406"/>
</dbReference>
<name>A0A1B0BKY7_9MUSC</name>
<feature type="transmembrane region" description="Helical" evidence="1">
    <location>
        <begin position="45"/>
        <end position="64"/>
    </location>
</feature>